<evidence type="ECO:0000256" key="3">
    <source>
        <dbReference type="ARBA" id="ARBA00022989"/>
    </source>
</evidence>
<dbReference type="SUPFAM" id="SSF103473">
    <property type="entry name" value="MFS general substrate transporter"/>
    <property type="match status" value="1"/>
</dbReference>
<dbReference type="InParanoid" id="A0A1Z5SVT1"/>
<feature type="transmembrane region" description="Helical" evidence="5">
    <location>
        <begin position="90"/>
        <end position="113"/>
    </location>
</feature>
<keyword evidence="4 5" id="KW-0472">Membrane</keyword>
<evidence type="ECO:0000256" key="1">
    <source>
        <dbReference type="ARBA" id="ARBA00004141"/>
    </source>
</evidence>
<dbReference type="GO" id="GO:0005886">
    <property type="term" value="C:plasma membrane"/>
    <property type="evidence" value="ECO:0007669"/>
    <property type="project" value="TreeGrafter"/>
</dbReference>
<dbReference type="Gene3D" id="1.20.1050.10">
    <property type="match status" value="1"/>
</dbReference>
<dbReference type="Proteomes" id="UP000194280">
    <property type="component" value="Unassembled WGS sequence"/>
</dbReference>
<dbReference type="EMBL" id="MUNK01000223">
    <property type="protein sequence ID" value="OTA24922.1"/>
    <property type="molecule type" value="Genomic_DNA"/>
</dbReference>
<dbReference type="InterPro" id="IPR054416">
    <property type="entry name" value="GST_UstS-like_C"/>
</dbReference>
<accession>A0A1Z5SVT1</accession>
<protein>
    <recommendedName>
        <fullName evidence="6">Glutathione S-transferase UstS-like C-terminal domain-containing protein</fullName>
    </recommendedName>
</protein>
<evidence type="ECO:0000256" key="2">
    <source>
        <dbReference type="ARBA" id="ARBA00022692"/>
    </source>
</evidence>
<comment type="caution">
    <text evidence="7">The sequence shown here is derived from an EMBL/GenBank/DDBJ whole genome shotgun (WGS) entry which is preliminary data.</text>
</comment>
<evidence type="ECO:0000313" key="8">
    <source>
        <dbReference type="Proteomes" id="UP000194280"/>
    </source>
</evidence>
<feature type="transmembrane region" description="Helical" evidence="5">
    <location>
        <begin position="148"/>
        <end position="169"/>
    </location>
</feature>
<dbReference type="PANTHER" id="PTHR23502:SF4">
    <property type="entry name" value="MAJOR FACILITATOR SUPERFAMILY (MFS) PROFILE DOMAIN-CONTAINING PROTEIN-RELATED"/>
    <property type="match status" value="1"/>
</dbReference>
<dbReference type="GO" id="GO:0022857">
    <property type="term" value="F:transmembrane transporter activity"/>
    <property type="evidence" value="ECO:0007669"/>
    <property type="project" value="InterPro"/>
</dbReference>
<dbReference type="InterPro" id="IPR036259">
    <property type="entry name" value="MFS_trans_sf"/>
</dbReference>
<keyword evidence="2 5" id="KW-0812">Transmembrane</keyword>
<feature type="domain" description="Glutathione S-transferase UstS-like C-terminal" evidence="6">
    <location>
        <begin position="470"/>
        <end position="555"/>
    </location>
</feature>
<dbReference type="PANTHER" id="PTHR23502">
    <property type="entry name" value="MAJOR FACILITATOR SUPERFAMILY"/>
    <property type="match status" value="1"/>
</dbReference>
<evidence type="ECO:0000256" key="5">
    <source>
        <dbReference type="SAM" id="Phobius"/>
    </source>
</evidence>
<feature type="transmembrane region" description="Helical" evidence="5">
    <location>
        <begin position="61"/>
        <end position="78"/>
    </location>
</feature>
<feature type="transmembrane region" description="Helical" evidence="5">
    <location>
        <begin position="20"/>
        <end position="49"/>
    </location>
</feature>
<comment type="subcellular location">
    <subcellularLocation>
        <location evidence="1">Membrane</location>
        <topology evidence="1">Multi-pass membrane protein</topology>
    </subcellularLocation>
</comment>
<dbReference type="AlphaFoldDB" id="A0A1Z5SVT1"/>
<feature type="transmembrane region" description="Helical" evidence="5">
    <location>
        <begin position="258"/>
        <end position="282"/>
    </location>
</feature>
<evidence type="ECO:0000313" key="7">
    <source>
        <dbReference type="EMBL" id="OTA24922.1"/>
    </source>
</evidence>
<keyword evidence="8" id="KW-1185">Reference proteome</keyword>
<gene>
    <name evidence="7" type="ORF">BTJ68_12294</name>
</gene>
<dbReference type="Pfam" id="PF07690">
    <property type="entry name" value="MFS_1"/>
    <property type="match status" value="1"/>
</dbReference>
<sequence>MNASIVGAYGPMLGPGFVPISAQLGITVNTLSQATAWLVLTLGLCVFFFNPAAKIWGKRPIYVLCSLLLVVVSIWGAVADTYSSFLGSRIVGALGMAPYEVLVQATISDLYFVHQRATRIAVWNLFLLCGICGAGFVSGYIIENLGYEWTFGICAILFGIFGIGVLFFVPETTYIRQTVTSVPLAKTGIQDQERGAENEKFDEKGVHVEFHQVPKQISGNGSSGEAAIEPKMSYLKSLKLFTGRYSDAKIWKIFTRPLVMFFYPCVLWGFLIYGTTLTWIVVFSVVNGVLFTEPPYNFTVGQAGLVSVSPFILCIIGEAISGPLNDWICLKLAHRNHGVYEPEFRLVLMVVVVILGTVSDSRRTTAPRMPAVSKKLSSSVDTGTPPKFKALGITPNPEGPYKFTDYTSPAVRFADGSYVMDSQAIAEKLEALYPEPSFHLDTGLHDEAAAIIQELMWSLFPDLLHLLPKGILSERSAVYFAEDRKRRFGISLDDLAAAKGGEVAWEAAQPSMAALKTFLTSKKKDEGPFIMGSTPSYGDLIIIALFQSLDVVKKESLARLIGYCSEFENLHEAGKQWAS</sequence>
<proteinExistence type="predicted"/>
<dbReference type="VEuPathDB" id="FungiDB:BTJ68_12294"/>
<evidence type="ECO:0000256" key="4">
    <source>
        <dbReference type="ARBA" id="ARBA00023136"/>
    </source>
</evidence>
<organism evidence="7 8">
    <name type="scientific">Hortaea werneckii EXF-2000</name>
    <dbReference type="NCBI Taxonomy" id="1157616"/>
    <lineage>
        <taxon>Eukaryota</taxon>
        <taxon>Fungi</taxon>
        <taxon>Dikarya</taxon>
        <taxon>Ascomycota</taxon>
        <taxon>Pezizomycotina</taxon>
        <taxon>Dothideomycetes</taxon>
        <taxon>Dothideomycetidae</taxon>
        <taxon>Mycosphaerellales</taxon>
        <taxon>Teratosphaeriaceae</taxon>
        <taxon>Hortaea</taxon>
    </lineage>
</organism>
<dbReference type="Gene3D" id="3.40.30.10">
    <property type="entry name" value="Glutaredoxin"/>
    <property type="match status" value="1"/>
</dbReference>
<reference evidence="7 8" key="1">
    <citation type="submission" date="2017-01" db="EMBL/GenBank/DDBJ databases">
        <title>The recent genome duplication of the halophilic yeast Hortaea werneckii: insights from long-read sequencing.</title>
        <authorList>
            <person name="Sinha S."/>
            <person name="Flibotte S."/>
            <person name="Neira M."/>
            <person name="Lenassi M."/>
            <person name="Gostincar C."/>
            <person name="Stajich J.E."/>
            <person name="Nislow C.E."/>
        </authorList>
    </citation>
    <scope>NUCLEOTIDE SEQUENCE [LARGE SCALE GENOMIC DNA]</scope>
    <source>
        <strain evidence="7 8">EXF-2000</strain>
    </source>
</reference>
<dbReference type="Pfam" id="PF22041">
    <property type="entry name" value="GST_C_7"/>
    <property type="match status" value="1"/>
</dbReference>
<dbReference type="Gene3D" id="1.20.1250.20">
    <property type="entry name" value="MFS general substrate transporter like domains"/>
    <property type="match status" value="1"/>
</dbReference>
<name>A0A1Z5SVT1_HORWE</name>
<evidence type="ECO:0000259" key="6">
    <source>
        <dbReference type="Pfam" id="PF22041"/>
    </source>
</evidence>
<dbReference type="STRING" id="1157616.A0A1Z5SVT1"/>
<feature type="transmembrane region" description="Helical" evidence="5">
    <location>
        <begin position="120"/>
        <end position="142"/>
    </location>
</feature>
<keyword evidence="3 5" id="KW-1133">Transmembrane helix</keyword>
<dbReference type="InterPro" id="IPR011701">
    <property type="entry name" value="MFS"/>
</dbReference>